<evidence type="ECO:0000256" key="2">
    <source>
        <dbReference type="ARBA" id="ARBA00022714"/>
    </source>
</evidence>
<dbReference type="PANTHER" id="PTHR43756:SF5">
    <property type="entry name" value="CHOLINE MONOOXYGENASE, CHLOROPLASTIC"/>
    <property type="match status" value="1"/>
</dbReference>
<dbReference type="Gene3D" id="2.102.10.10">
    <property type="entry name" value="Rieske [2Fe-2S] iron-sulphur domain"/>
    <property type="match status" value="1"/>
</dbReference>
<organism evidence="8 9">
    <name type="scientific">Sphingoaurantiacus capsulatus</name>
    <dbReference type="NCBI Taxonomy" id="1771310"/>
    <lineage>
        <taxon>Bacteria</taxon>
        <taxon>Pseudomonadati</taxon>
        <taxon>Pseudomonadota</taxon>
        <taxon>Alphaproteobacteria</taxon>
        <taxon>Sphingomonadales</taxon>
        <taxon>Sphingosinicellaceae</taxon>
        <taxon>Sphingoaurantiacus</taxon>
    </lineage>
</organism>
<name>A0ABV7X8E2_9SPHN</name>
<dbReference type="Proteomes" id="UP001595615">
    <property type="component" value="Unassembled WGS sequence"/>
</dbReference>
<comment type="caution">
    <text evidence="8">The sequence shown here is derived from an EMBL/GenBank/DDBJ whole genome shotgun (WGS) entry which is preliminary data.</text>
</comment>
<keyword evidence="4 8" id="KW-0560">Oxidoreductase</keyword>
<feature type="domain" description="Rieske" evidence="7">
    <location>
        <begin position="57"/>
        <end position="166"/>
    </location>
</feature>
<dbReference type="InterPro" id="IPR015879">
    <property type="entry name" value="Ring_hydroxy_dOase_asu_C_dom"/>
</dbReference>
<dbReference type="PANTHER" id="PTHR43756">
    <property type="entry name" value="CHOLINE MONOOXYGENASE, CHLOROPLASTIC"/>
    <property type="match status" value="1"/>
</dbReference>
<keyword evidence="2" id="KW-0001">2Fe-2S</keyword>
<sequence length="383" mass="41714">MDAITPVKGPTPGQLALARAIPHHQAPEMVTSTVAAAVYTSPERFAEEQARLFRRTPLAVAVSALLPEPGMSVTHDGYGVPILVTRDKQGRARAFMNVCRHRGTRLVEAEGAERCPRLVCPYHAWTYGLDGTLIGLPRPESFPALDKSAYALVPLACVEAGGVIWVGIDRAHAPSFDDLTGELADDLDALQLGDMHLYKRRTHDVRANWKLIVDAFSESYHVTRLHADTIGKFFADSVTIGDMIGPHSRSAVGRASFVEAAGLSDLASLRATVTYTYHVFPNTIIIASPDYVNVMVMMPKAADRTLVEDFMLIPEAPTTEKAEDHWRRSFELLDGGVFASEDFRAAALGQEGLSTGAVSEVLIGGLEQGIRRFHEQVERAVTA</sequence>
<gene>
    <name evidence="8" type="ORF">ACFOMD_07450</name>
</gene>
<dbReference type="PRINTS" id="PR00090">
    <property type="entry name" value="RNGDIOXGNASE"/>
</dbReference>
<keyword evidence="8" id="KW-0223">Dioxygenase</keyword>
<evidence type="ECO:0000256" key="5">
    <source>
        <dbReference type="ARBA" id="ARBA00023004"/>
    </source>
</evidence>
<reference evidence="9" key="1">
    <citation type="journal article" date="2019" name="Int. J. Syst. Evol. Microbiol.">
        <title>The Global Catalogue of Microorganisms (GCM) 10K type strain sequencing project: providing services to taxonomists for standard genome sequencing and annotation.</title>
        <authorList>
            <consortium name="The Broad Institute Genomics Platform"/>
            <consortium name="The Broad Institute Genome Sequencing Center for Infectious Disease"/>
            <person name="Wu L."/>
            <person name="Ma J."/>
        </authorList>
    </citation>
    <scope>NUCLEOTIDE SEQUENCE [LARGE SCALE GENOMIC DNA]</scope>
    <source>
        <strain evidence="9">KCTC 42644</strain>
    </source>
</reference>
<dbReference type="InterPro" id="IPR001663">
    <property type="entry name" value="Rng_hydr_dOase-A"/>
</dbReference>
<keyword evidence="6" id="KW-0411">Iron-sulfur</keyword>
<evidence type="ECO:0000256" key="6">
    <source>
        <dbReference type="ARBA" id="ARBA00023014"/>
    </source>
</evidence>
<dbReference type="PROSITE" id="PS51296">
    <property type="entry name" value="RIESKE"/>
    <property type="match status" value="1"/>
</dbReference>
<dbReference type="GO" id="GO:0051213">
    <property type="term" value="F:dioxygenase activity"/>
    <property type="evidence" value="ECO:0007669"/>
    <property type="project" value="UniProtKB-KW"/>
</dbReference>
<dbReference type="SUPFAM" id="SSF50022">
    <property type="entry name" value="ISP domain"/>
    <property type="match status" value="1"/>
</dbReference>
<accession>A0ABV7X8E2</accession>
<keyword evidence="9" id="KW-1185">Reference proteome</keyword>
<evidence type="ECO:0000256" key="3">
    <source>
        <dbReference type="ARBA" id="ARBA00022723"/>
    </source>
</evidence>
<evidence type="ECO:0000256" key="4">
    <source>
        <dbReference type="ARBA" id="ARBA00023002"/>
    </source>
</evidence>
<comment type="cofactor">
    <cofactor evidence="1">
        <name>Fe cation</name>
        <dbReference type="ChEBI" id="CHEBI:24875"/>
    </cofactor>
</comment>
<proteinExistence type="predicted"/>
<evidence type="ECO:0000313" key="8">
    <source>
        <dbReference type="EMBL" id="MFC3712399.1"/>
    </source>
</evidence>
<dbReference type="EC" id="1.14.13.-" evidence="8"/>
<dbReference type="Pfam" id="PF00355">
    <property type="entry name" value="Rieske"/>
    <property type="match status" value="1"/>
</dbReference>
<keyword evidence="5" id="KW-0408">Iron</keyword>
<dbReference type="EMBL" id="JBHRXV010000004">
    <property type="protein sequence ID" value="MFC3712399.1"/>
    <property type="molecule type" value="Genomic_DNA"/>
</dbReference>
<dbReference type="InterPro" id="IPR036922">
    <property type="entry name" value="Rieske_2Fe-2S_sf"/>
</dbReference>
<evidence type="ECO:0000259" key="7">
    <source>
        <dbReference type="PROSITE" id="PS51296"/>
    </source>
</evidence>
<dbReference type="InterPro" id="IPR017941">
    <property type="entry name" value="Rieske_2Fe-2S"/>
</dbReference>
<dbReference type="RefSeq" id="WP_380859192.1">
    <property type="nucleotide sequence ID" value="NZ_JBHRXV010000004.1"/>
</dbReference>
<dbReference type="SUPFAM" id="SSF55961">
    <property type="entry name" value="Bet v1-like"/>
    <property type="match status" value="1"/>
</dbReference>
<evidence type="ECO:0000256" key="1">
    <source>
        <dbReference type="ARBA" id="ARBA00001962"/>
    </source>
</evidence>
<protein>
    <submittedName>
        <fullName evidence="8">Aromatic ring-hydroxylating dioxygenase subunit alpha</fullName>
        <ecNumber evidence="8">1.14.13.-</ecNumber>
    </submittedName>
</protein>
<evidence type="ECO:0000313" key="9">
    <source>
        <dbReference type="Proteomes" id="UP001595615"/>
    </source>
</evidence>
<dbReference type="CDD" id="cd03469">
    <property type="entry name" value="Rieske_RO_Alpha_N"/>
    <property type="match status" value="1"/>
</dbReference>
<keyword evidence="3" id="KW-0479">Metal-binding</keyword>
<dbReference type="Pfam" id="PF00848">
    <property type="entry name" value="Ring_hydroxyl_A"/>
    <property type="match status" value="1"/>
</dbReference>
<dbReference type="Gene3D" id="3.90.380.10">
    <property type="entry name" value="Naphthalene 1,2-dioxygenase Alpha Subunit, Chain A, domain 1"/>
    <property type="match status" value="1"/>
</dbReference>